<dbReference type="PROSITE" id="PS50082">
    <property type="entry name" value="WD_REPEATS_2"/>
    <property type="match status" value="3"/>
</dbReference>
<dbReference type="SUPFAM" id="SSF50998">
    <property type="entry name" value="Quinoprotein alcohol dehydrogenase-like"/>
    <property type="match status" value="1"/>
</dbReference>
<feature type="compositionally biased region" description="Acidic residues" evidence="4">
    <location>
        <begin position="552"/>
        <end position="561"/>
    </location>
</feature>
<dbReference type="GeneID" id="14909708"/>
<dbReference type="AlphaFoldDB" id="G0QMN3"/>
<dbReference type="Gene3D" id="2.130.10.10">
    <property type="entry name" value="YVTN repeat-like/Quinoprotein amine dehydrogenase"/>
    <property type="match status" value="2"/>
</dbReference>
<dbReference type="Pfam" id="PF00400">
    <property type="entry name" value="WD40"/>
    <property type="match status" value="3"/>
</dbReference>
<organism evidence="6 7">
    <name type="scientific">Ichthyophthirius multifiliis</name>
    <name type="common">White spot disease agent</name>
    <name type="synonym">Ich</name>
    <dbReference type="NCBI Taxonomy" id="5932"/>
    <lineage>
        <taxon>Eukaryota</taxon>
        <taxon>Sar</taxon>
        <taxon>Alveolata</taxon>
        <taxon>Ciliophora</taxon>
        <taxon>Intramacronucleata</taxon>
        <taxon>Oligohymenophorea</taxon>
        <taxon>Hymenostomatida</taxon>
        <taxon>Ophryoglenina</taxon>
        <taxon>Ichthyophthirius</taxon>
    </lineage>
</organism>
<reference evidence="6 7" key="1">
    <citation type="submission" date="2011-07" db="EMBL/GenBank/DDBJ databases">
        <authorList>
            <person name="Coyne R."/>
            <person name="Brami D."/>
            <person name="Johnson J."/>
            <person name="Hostetler J."/>
            <person name="Hannick L."/>
            <person name="Clark T."/>
            <person name="Cassidy-Hanley D."/>
            <person name="Inman J."/>
        </authorList>
    </citation>
    <scope>NUCLEOTIDE SEQUENCE [LARGE SCALE GENOMIC DNA]</scope>
    <source>
        <strain evidence="6 7">G5</strain>
    </source>
</reference>
<dbReference type="InterPro" id="IPR011047">
    <property type="entry name" value="Quinoprotein_ADH-like_sf"/>
</dbReference>
<dbReference type="InterPro" id="IPR001680">
    <property type="entry name" value="WD40_rpt"/>
</dbReference>
<feature type="domain" description="EF-hand" evidence="5">
    <location>
        <begin position="78"/>
        <end position="113"/>
    </location>
</feature>
<dbReference type="SMART" id="SM00320">
    <property type="entry name" value="WD40"/>
    <property type="match status" value="8"/>
</dbReference>
<dbReference type="InterPro" id="IPR018247">
    <property type="entry name" value="EF_Hand_1_Ca_BS"/>
</dbReference>
<dbReference type="InterPro" id="IPR011992">
    <property type="entry name" value="EF-hand-dom_pair"/>
</dbReference>
<evidence type="ECO:0000313" key="7">
    <source>
        <dbReference type="Proteomes" id="UP000008983"/>
    </source>
</evidence>
<feature type="repeat" description="WD" evidence="3">
    <location>
        <begin position="178"/>
        <end position="210"/>
    </location>
</feature>
<evidence type="ECO:0000256" key="4">
    <source>
        <dbReference type="SAM" id="MobiDB-lite"/>
    </source>
</evidence>
<dbReference type="eggNOG" id="KOG0274">
    <property type="taxonomic scope" value="Eukaryota"/>
</dbReference>
<dbReference type="SUPFAM" id="SSF47473">
    <property type="entry name" value="EF-hand"/>
    <property type="match status" value="1"/>
</dbReference>
<evidence type="ECO:0000256" key="1">
    <source>
        <dbReference type="ARBA" id="ARBA00022737"/>
    </source>
</evidence>
<dbReference type="PANTHER" id="PTHR44324:SF4">
    <property type="entry name" value="WD40 REPEAT DOMAIN 95"/>
    <property type="match status" value="1"/>
</dbReference>
<feature type="repeat" description="WD" evidence="3">
    <location>
        <begin position="321"/>
        <end position="356"/>
    </location>
</feature>
<dbReference type="Proteomes" id="UP000008983">
    <property type="component" value="Unassembled WGS sequence"/>
</dbReference>
<keyword evidence="7" id="KW-1185">Reference proteome</keyword>
<feature type="region of interest" description="Disordered" evidence="4">
    <location>
        <begin position="549"/>
        <end position="576"/>
    </location>
</feature>
<dbReference type="OrthoDB" id="292132at2759"/>
<dbReference type="InterPro" id="IPR051242">
    <property type="entry name" value="WD-EF-hand_domain"/>
</dbReference>
<keyword evidence="2" id="KW-0106">Calcium</keyword>
<dbReference type="InterPro" id="IPR036322">
    <property type="entry name" value="WD40_repeat_dom_sf"/>
</dbReference>
<evidence type="ECO:0000259" key="5">
    <source>
        <dbReference type="PROSITE" id="PS50222"/>
    </source>
</evidence>
<dbReference type="InterPro" id="IPR015943">
    <property type="entry name" value="WD40/YVTN_repeat-like_dom_sf"/>
</dbReference>
<sequence length="646" mass="74920">MDKAKENIERQQSQDNIIQKQNEEIDIMEMLPQKNMYIIEKQFDTSDKKKKGLKIDEFVRVMLHHLEFDKSDSQKEDQITLALIDLFKEIDVNGDGTMEWEEFSDHIICLGLLRNDRSFKNVIKNYYPSEHIKDNQKHETPIEKVVYFEKLKYLIVLEKDSTRFKVYNANTAELFYEVNAHKCAVLDVEYIPDQNLIATSSNDLTINFWDSSYFIPKQIVSVPEIQLCMKYAKWSTQSSPSYLYTGGSDSIIHIYDTKTLKEKGTIGGWNPFFKRDSQQYGHASPIGDILPINVQNTLVTAGLDANICLWDAATHLPKKELRGHEKGVYSLDWSDFSPMSQCLLSAGLDHEAFVWNTYVKEKIFLLRGHNHPLVGVKCLHGTPQVITADISGMVKIWDVRNFLCMQTINVPTEELNSFVITSHQKKRIIFGSRYLNYYEYDEPKDQILTDEKMCLRVLYNNVLLCLITLHPDCIKVWDIRTGKLQSVYRELSTSELTVCVLDTRKRKLFVGDAEGNIFTVNIKNGAKMKKFEKHNRMITDIIHWTSKKPNEDEIDQNEDDSNDSRRVVSSGREETIYIHDEDSQDPSKSCRYKMRQHKNSVNSLALKQDSELFASAADDCNIVITNLNNYRQETLPSANFHYEKKK</sequence>
<dbReference type="InterPro" id="IPR002048">
    <property type="entry name" value="EF_hand_dom"/>
</dbReference>
<evidence type="ECO:0000256" key="2">
    <source>
        <dbReference type="ARBA" id="ARBA00022837"/>
    </source>
</evidence>
<dbReference type="STRING" id="857967.G0QMN3"/>
<dbReference type="PROSITE" id="PS00018">
    <property type="entry name" value="EF_HAND_1"/>
    <property type="match status" value="1"/>
</dbReference>
<gene>
    <name evidence="6" type="ORF">IMG5_050480</name>
</gene>
<keyword evidence="1" id="KW-0677">Repeat</keyword>
<dbReference type="PROSITE" id="PS50294">
    <property type="entry name" value="WD_REPEATS_REGION"/>
    <property type="match status" value="1"/>
</dbReference>
<evidence type="ECO:0000256" key="3">
    <source>
        <dbReference type="PROSITE-ProRule" id="PRU00221"/>
    </source>
</evidence>
<dbReference type="Gene3D" id="1.10.238.10">
    <property type="entry name" value="EF-hand"/>
    <property type="match status" value="1"/>
</dbReference>
<dbReference type="RefSeq" id="XP_004037511.1">
    <property type="nucleotide sequence ID" value="XM_004037463.1"/>
</dbReference>
<feature type="repeat" description="WD" evidence="3">
    <location>
        <begin position="366"/>
        <end position="407"/>
    </location>
</feature>
<evidence type="ECO:0000313" key="6">
    <source>
        <dbReference type="EMBL" id="EGR33525.1"/>
    </source>
</evidence>
<dbReference type="GO" id="GO:0005509">
    <property type="term" value="F:calcium ion binding"/>
    <property type="evidence" value="ECO:0007669"/>
    <property type="project" value="InterPro"/>
</dbReference>
<feature type="compositionally biased region" description="Basic and acidic residues" evidence="4">
    <location>
        <begin position="562"/>
        <end position="576"/>
    </location>
</feature>
<protein>
    <recommendedName>
        <fullName evidence="5">EF-hand domain-containing protein</fullName>
    </recommendedName>
</protein>
<dbReference type="InParanoid" id="G0QMN3"/>
<keyword evidence="3" id="KW-0853">WD repeat</keyword>
<dbReference type="PANTHER" id="PTHR44324">
    <property type="entry name" value="WD40 REPEAT DOMAIN 95"/>
    <property type="match status" value="1"/>
</dbReference>
<name>G0QMN3_ICHMU</name>
<accession>G0QMN3</accession>
<dbReference type="SUPFAM" id="SSF50978">
    <property type="entry name" value="WD40 repeat-like"/>
    <property type="match status" value="1"/>
</dbReference>
<dbReference type="EMBL" id="GL983431">
    <property type="protein sequence ID" value="EGR33525.1"/>
    <property type="molecule type" value="Genomic_DNA"/>
</dbReference>
<dbReference type="PROSITE" id="PS50222">
    <property type="entry name" value="EF_HAND_2"/>
    <property type="match status" value="1"/>
</dbReference>
<proteinExistence type="predicted"/>
<dbReference type="OMA" id="NGKCRIA"/>